<evidence type="ECO:0000256" key="5">
    <source>
        <dbReference type="PIRNR" id="PIRNR000485"/>
    </source>
</evidence>
<reference evidence="9" key="1">
    <citation type="journal article" date="2021" name="Microb. Physiol.">
        <title>Proteogenomic Insights into the Physiology of Marine, Sulfate-Reducing, Filamentous Desulfonema limicola and Desulfonema magnum.</title>
        <authorList>
            <person name="Schnaars V."/>
            <person name="Wohlbrand L."/>
            <person name="Scheve S."/>
            <person name="Hinrichs C."/>
            <person name="Reinhardt R."/>
            <person name="Rabus R."/>
        </authorList>
    </citation>
    <scope>NUCLEOTIDE SEQUENCE</scope>
    <source>
        <strain evidence="9">5ac10</strain>
    </source>
</reference>
<dbReference type="Gene3D" id="3.60.20.10">
    <property type="entry name" value="Glutamine Phosphoribosylpyrophosphate, subunit 1, domain 1"/>
    <property type="match status" value="1"/>
</dbReference>
<dbReference type="EMBL" id="CP061799">
    <property type="protein sequence ID" value="QTA83443.1"/>
    <property type="molecule type" value="Genomic_DNA"/>
</dbReference>
<dbReference type="GO" id="GO:0046872">
    <property type="term" value="F:metal ion binding"/>
    <property type="evidence" value="ECO:0007669"/>
    <property type="project" value="UniProtKB-KW"/>
</dbReference>
<evidence type="ECO:0000259" key="8">
    <source>
        <dbReference type="PROSITE" id="PS51278"/>
    </source>
</evidence>
<feature type="active site" description="Nucleophile" evidence="4 6">
    <location>
        <position position="10"/>
    </location>
</feature>
<proteinExistence type="inferred from homology"/>
<keyword evidence="2 4" id="KW-0808">Transferase</keyword>
<keyword evidence="4 5" id="KW-0658">Purine biosynthesis</keyword>
<dbReference type="InterPro" id="IPR017932">
    <property type="entry name" value="GATase_2_dom"/>
</dbReference>
<dbReference type="InterPro" id="IPR029057">
    <property type="entry name" value="PRTase-like"/>
</dbReference>
<protein>
    <recommendedName>
        <fullName evidence="4">Amidophosphoribosyltransferase</fullName>
        <shortName evidence="4">ATase</shortName>
        <ecNumber evidence="4">2.4.2.14</ecNumber>
    </recommendedName>
    <alternativeName>
        <fullName evidence="4">Glutamine phosphoribosylpyrophosphate amidotransferase</fullName>
        <shortName evidence="4">GPATase</shortName>
    </alternativeName>
</protein>
<accession>A0A975GK46</accession>
<sequence>MTDDKPRESCGLFGIHGHPEAARLNYFGLYALQHRGQESAGIAVVRDNNILSHKGMGLVSDVFDINHFQELDGETAVGHVRYSTTGSSILSNAQPFVVHHRNKSYAVAHNGNLVNAHSLKQELEENGSIFQTTMDSEVFLHFFVNNLKYGFEQALSYTVSRLKGAFSFILMTSKNELIGIKDPNGFRPLCLGKLGGSYVLASESCALDLVQAEFIRELDPGEIVVINENGIKSLRSPTPKTSNFCIFEFIYFARPDSTIYGKNVYTVRKAHGKRLAQESHVDADLVMPFPDSGTYAALGYSEQSGIPFEMGMIRNHYVGRTFIQPTQNMRDFSVRIKLNPVRELLKGKDIIIIEDSIIRGTTVKTRVKALREIGVKRIHMRVSGPPHRFPCHYGIDFSTKGELIASSKTVQELSDYLGLDSLYYLSLKGLLEATGIENPENYFCKACFDGCYPVHFEQNLSKNCLEQR</sequence>
<evidence type="ECO:0000256" key="1">
    <source>
        <dbReference type="ARBA" id="ARBA00022676"/>
    </source>
</evidence>
<dbReference type="Gene3D" id="3.40.50.2020">
    <property type="match status" value="1"/>
</dbReference>
<dbReference type="InterPro" id="IPR005854">
    <property type="entry name" value="PurF"/>
</dbReference>
<dbReference type="PROSITE" id="PS51278">
    <property type="entry name" value="GATASE_TYPE_2"/>
    <property type="match status" value="1"/>
</dbReference>
<dbReference type="AlphaFoldDB" id="A0A975GK46"/>
<evidence type="ECO:0000256" key="4">
    <source>
        <dbReference type="HAMAP-Rule" id="MF_01931"/>
    </source>
</evidence>
<dbReference type="Proteomes" id="UP000663720">
    <property type="component" value="Chromosome"/>
</dbReference>
<gene>
    <name evidence="4 9" type="primary">purF</name>
    <name evidence="9" type="ORF">dnl_58500</name>
</gene>
<feature type="binding site" evidence="4 7">
    <location>
        <position position="447"/>
    </location>
    <ligand>
        <name>[4Fe-4S] cluster</name>
        <dbReference type="ChEBI" id="CHEBI:49883"/>
    </ligand>
</feature>
<dbReference type="GO" id="GO:0006189">
    <property type="term" value="P:'de novo' IMP biosynthetic process"/>
    <property type="evidence" value="ECO:0007669"/>
    <property type="project" value="UniProtKB-UniRule"/>
</dbReference>
<dbReference type="GO" id="GO:0009113">
    <property type="term" value="P:purine nucleobase biosynthetic process"/>
    <property type="evidence" value="ECO:0007669"/>
    <property type="project" value="UniProtKB-UniRule"/>
</dbReference>
<keyword evidence="3 4" id="KW-0315">Glutamine amidotransferase</keyword>
<dbReference type="Pfam" id="PF13522">
    <property type="entry name" value="GATase_6"/>
    <property type="match status" value="1"/>
</dbReference>
<dbReference type="KEGG" id="dli:dnl_58500"/>
<keyword evidence="4" id="KW-0004">4Fe-4S</keyword>
<comment type="pathway">
    <text evidence="4 5">Purine metabolism; IMP biosynthesis via de novo pathway; N(1)-(5-phospho-D-ribosyl)glycinamide from 5-phospho-alpha-D-ribose 1-diphosphate: step 1/2.</text>
</comment>
<comment type="caution">
    <text evidence="4">Lacks conserved residue(s) required for the propagation of feature annotation.</text>
</comment>
<keyword evidence="4 7" id="KW-0479">Metal-binding</keyword>
<dbReference type="GO" id="GO:0004044">
    <property type="term" value="F:amidophosphoribosyltransferase activity"/>
    <property type="evidence" value="ECO:0007669"/>
    <property type="project" value="UniProtKB-UniRule"/>
</dbReference>
<feature type="binding site" evidence="4 7">
    <location>
        <position position="391"/>
    </location>
    <ligand>
        <name>[4Fe-4S] cluster</name>
        <dbReference type="ChEBI" id="CHEBI:49883"/>
    </ligand>
</feature>
<dbReference type="PANTHER" id="PTHR11907">
    <property type="entry name" value="AMIDOPHOSPHORIBOSYLTRANSFERASE"/>
    <property type="match status" value="1"/>
</dbReference>
<organism evidence="9 10">
    <name type="scientific">Desulfonema limicola</name>
    <dbReference type="NCBI Taxonomy" id="45656"/>
    <lineage>
        <taxon>Bacteria</taxon>
        <taxon>Pseudomonadati</taxon>
        <taxon>Thermodesulfobacteriota</taxon>
        <taxon>Desulfobacteria</taxon>
        <taxon>Desulfobacterales</taxon>
        <taxon>Desulfococcaceae</taxon>
        <taxon>Desulfonema</taxon>
    </lineage>
</organism>
<feature type="binding site" evidence="4 7">
    <location>
        <position position="245"/>
    </location>
    <ligand>
        <name>[4Fe-4S] cluster</name>
        <dbReference type="ChEBI" id="CHEBI:49883"/>
    </ligand>
</feature>
<keyword evidence="4 7" id="KW-0411">Iron-sulfur</keyword>
<comment type="cofactor">
    <cofactor evidence="4 7">
        <name>[4Fe-4S] cluster</name>
        <dbReference type="ChEBI" id="CHEBI:49883"/>
    </cofactor>
    <text evidence="4 7">Binds 1 [4Fe-4S] cluster per subunit.</text>
</comment>
<feature type="domain" description="Glutamine amidotransferase type-2" evidence="8">
    <location>
        <begin position="10"/>
        <end position="229"/>
    </location>
</feature>
<comment type="function">
    <text evidence="4">Catalyzes the formation of phosphoribosylamine from phosphoribosylpyrophosphate (PRPP) and glutamine.</text>
</comment>
<keyword evidence="4 7" id="KW-0408">Iron</keyword>
<dbReference type="SUPFAM" id="SSF53271">
    <property type="entry name" value="PRTase-like"/>
    <property type="match status" value="1"/>
</dbReference>
<name>A0A975GK46_9BACT</name>
<evidence type="ECO:0000313" key="10">
    <source>
        <dbReference type="Proteomes" id="UP000663720"/>
    </source>
</evidence>
<feature type="binding site" evidence="4 7">
    <location>
        <position position="444"/>
    </location>
    <ligand>
        <name>[4Fe-4S] cluster</name>
        <dbReference type="ChEBI" id="CHEBI:49883"/>
    </ligand>
</feature>
<evidence type="ECO:0000313" key="9">
    <source>
        <dbReference type="EMBL" id="QTA83443.1"/>
    </source>
</evidence>
<evidence type="ECO:0000256" key="7">
    <source>
        <dbReference type="PIRSR" id="PIRSR000485-3"/>
    </source>
</evidence>
<dbReference type="InterPro" id="IPR029055">
    <property type="entry name" value="Ntn_hydrolases_N"/>
</dbReference>
<dbReference type="EC" id="2.4.2.14" evidence="4"/>
<dbReference type="CDD" id="cd00715">
    <property type="entry name" value="GPATase_N"/>
    <property type="match status" value="1"/>
</dbReference>
<dbReference type="HAMAP" id="MF_01931">
    <property type="entry name" value="PurF"/>
    <property type="match status" value="1"/>
</dbReference>
<dbReference type="PIRSF" id="PIRSF000485">
    <property type="entry name" value="Amd_phspho_trans"/>
    <property type="match status" value="1"/>
</dbReference>
<keyword evidence="10" id="KW-1185">Reference proteome</keyword>
<dbReference type="InterPro" id="IPR035584">
    <property type="entry name" value="PurF_N"/>
</dbReference>
<keyword evidence="1 4" id="KW-0328">Glycosyltransferase</keyword>
<evidence type="ECO:0000256" key="6">
    <source>
        <dbReference type="PIRSR" id="PIRSR000485-1"/>
    </source>
</evidence>
<dbReference type="RefSeq" id="WP_207689295.1">
    <property type="nucleotide sequence ID" value="NZ_CP061799.1"/>
</dbReference>
<dbReference type="NCBIfam" id="TIGR01134">
    <property type="entry name" value="purF"/>
    <property type="match status" value="1"/>
</dbReference>
<dbReference type="SUPFAM" id="SSF56235">
    <property type="entry name" value="N-terminal nucleophile aminohydrolases (Ntn hydrolases)"/>
    <property type="match status" value="1"/>
</dbReference>
<dbReference type="GO" id="GO:0051539">
    <property type="term" value="F:4 iron, 4 sulfur cluster binding"/>
    <property type="evidence" value="ECO:0007669"/>
    <property type="project" value="UniProtKB-KW"/>
</dbReference>
<evidence type="ECO:0000256" key="3">
    <source>
        <dbReference type="ARBA" id="ARBA00022962"/>
    </source>
</evidence>
<evidence type="ECO:0000256" key="2">
    <source>
        <dbReference type="ARBA" id="ARBA00022679"/>
    </source>
</evidence>
<comment type="similarity">
    <text evidence="4 5">In the C-terminal section; belongs to the purine/pyrimidine phosphoribosyltransferase family.</text>
</comment>
<comment type="catalytic activity">
    <reaction evidence="4 5">
        <text>5-phospho-beta-D-ribosylamine + L-glutamate + diphosphate = 5-phospho-alpha-D-ribose 1-diphosphate + L-glutamine + H2O</text>
        <dbReference type="Rhea" id="RHEA:14905"/>
        <dbReference type="ChEBI" id="CHEBI:15377"/>
        <dbReference type="ChEBI" id="CHEBI:29985"/>
        <dbReference type="ChEBI" id="CHEBI:33019"/>
        <dbReference type="ChEBI" id="CHEBI:58017"/>
        <dbReference type="ChEBI" id="CHEBI:58359"/>
        <dbReference type="ChEBI" id="CHEBI:58681"/>
        <dbReference type="EC" id="2.4.2.14"/>
    </reaction>
</comment>